<sequence length="55" mass="6207">MLLEEWWELPIPFIAVPQAGRSNALVKALATLRKVVMARVVCRQKASPRVPPRLV</sequence>
<gene>
    <name evidence="1" type="ORF">JM93_00410</name>
</gene>
<dbReference type="Proteomes" id="UP000320593">
    <property type="component" value="Unassembled WGS sequence"/>
</dbReference>
<evidence type="ECO:0000313" key="1">
    <source>
        <dbReference type="EMBL" id="TWI92858.1"/>
    </source>
</evidence>
<dbReference type="EMBL" id="VLLF01000001">
    <property type="protein sequence ID" value="TWI92858.1"/>
    <property type="molecule type" value="Genomic_DNA"/>
</dbReference>
<accession>A0A562TI55</accession>
<keyword evidence="2" id="KW-1185">Reference proteome</keyword>
<proteinExistence type="predicted"/>
<dbReference type="AlphaFoldDB" id="A0A562TI55"/>
<protein>
    <submittedName>
        <fullName evidence="1">Uncharacterized protein</fullName>
    </submittedName>
</protein>
<name>A0A562TI55_9HYPH</name>
<organism evidence="1 2">
    <name type="scientific">Roseibium hamelinense</name>
    <dbReference type="NCBI Taxonomy" id="150831"/>
    <lineage>
        <taxon>Bacteria</taxon>
        <taxon>Pseudomonadati</taxon>
        <taxon>Pseudomonadota</taxon>
        <taxon>Alphaproteobacteria</taxon>
        <taxon>Hyphomicrobiales</taxon>
        <taxon>Stappiaceae</taxon>
        <taxon>Roseibium</taxon>
    </lineage>
</organism>
<comment type="caution">
    <text evidence="1">The sequence shown here is derived from an EMBL/GenBank/DDBJ whole genome shotgun (WGS) entry which is preliminary data.</text>
</comment>
<reference evidence="1 2" key="1">
    <citation type="submission" date="2019-07" db="EMBL/GenBank/DDBJ databases">
        <title>Genomic Encyclopedia of Archaeal and Bacterial Type Strains, Phase II (KMG-II): from individual species to whole genera.</title>
        <authorList>
            <person name="Goeker M."/>
        </authorList>
    </citation>
    <scope>NUCLEOTIDE SEQUENCE [LARGE SCALE GENOMIC DNA]</scope>
    <source>
        <strain evidence="1 2">ATCC BAA-252</strain>
    </source>
</reference>
<evidence type="ECO:0000313" key="2">
    <source>
        <dbReference type="Proteomes" id="UP000320593"/>
    </source>
</evidence>